<evidence type="ECO:0000313" key="2">
    <source>
        <dbReference type="EMBL" id="KAK7691908.1"/>
    </source>
</evidence>
<feature type="transmembrane region" description="Helical" evidence="1">
    <location>
        <begin position="162"/>
        <end position="181"/>
    </location>
</feature>
<keyword evidence="1" id="KW-1133">Transmembrane helix</keyword>
<evidence type="ECO:0008006" key="4">
    <source>
        <dbReference type="Google" id="ProtNLM"/>
    </source>
</evidence>
<evidence type="ECO:0000313" key="3">
    <source>
        <dbReference type="Proteomes" id="UP001385951"/>
    </source>
</evidence>
<keyword evidence="1" id="KW-0472">Membrane</keyword>
<keyword evidence="1" id="KW-0812">Transmembrane</keyword>
<gene>
    <name evidence="2" type="ORF">QCA50_005313</name>
</gene>
<feature type="transmembrane region" description="Helical" evidence="1">
    <location>
        <begin position="405"/>
        <end position="426"/>
    </location>
</feature>
<protein>
    <recommendedName>
        <fullName evidence="4">G-protein coupled receptors family 2 profile 2 domain-containing protein</fullName>
    </recommendedName>
</protein>
<keyword evidence="3" id="KW-1185">Reference proteome</keyword>
<feature type="transmembrane region" description="Helical" evidence="1">
    <location>
        <begin position="365"/>
        <end position="385"/>
    </location>
</feature>
<comment type="caution">
    <text evidence="2">The sequence shown here is derived from an EMBL/GenBank/DDBJ whole genome shotgun (WGS) entry which is preliminary data.</text>
</comment>
<accession>A0AAW0GNU4</accession>
<sequence>MVLHQCHGHGEIKSIWYPVHCHDSIVGKRSSRNRKQDYYKCVFFEKSLVQRSLQFPSWTTCTLPRWTPLATVHRLPSNEEMEKYLVNTSYPPDTLCFAARQLYLDEKFNCTASNFTITNNMLMFLNLTSDENLYRQAYCVAPPSDDNCAFGYCPNPDIAGPLVRIATYVTNICLSILVFYSPKGAKEAYWSQILSIYSVLFTCSISIFQVELTRYHATLAVVLTGSPLSVYLFIYSIMSFWYRKHRMNGILGDGQMLPRILIIIAGGIWTAILSYVLSSAHVSHFAQESCSGQVPLDKSLYLYPFVLLKVLRQTPILFLPIVGILLLILLSWIIGIILQRKAIWPHDEPWRPRFGRTWSVMGRNYPFIHFVSVVAVPTIYWLLIVELSCLMARSDNEFSLSFGQVMATFVALPPLIQTCLLSPRFVRWFIDLTWVRACCCRRRKRVEKDDPVAFEPVVDSEIEEEVKSDFATANLYKEQRSPVLH</sequence>
<name>A0AAW0GNU4_9APHY</name>
<feature type="transmembrane region" description="Helical" evidence="1">
    <location>
        <begin position="215"/>
        <end position="235"/>
    </location>
</feature>
<dbReference type="AlphaFoldDB" id="A0AAW0GNU4"/>
<proteinExistence type="predicted"/>
<feature type="transmembrane region" description="Helical" evidence="1">
    <location>
        <begin position="188"/>
        <end position="209"/>
    </location>
</feature>
<dbReference type="EMBL" id="JASBNA010000005">
    <property type="protein sequence ID" value="KAK7691908.1"/>
    <property type="molecule type" value="Genomic_DNA"/>
</dbReference>
<reference evidence="2 3" key="1">
    <citation type="submission" date="2022-09" db="EMBL/GenBank/DDBJ databases">
        <authorList>
            <person name="Palmer J.M."/>
        </authorList>
    </citation>
    <scope>NUCLEOTIDE SEQUENCE [LARGE SCALE GENOMIC DNA]</scope>
    <source>
        <strain evidence="2 3">DSM 7382</strain>
    </source>
</reference>
<evidence type="ECO:0000256" key="1">
    <source>
        <dbReference type="SAM" id="Phobius"/>
    </source>
</evidence>
<feature type="transmembrane region" description="Helical" evidence="1">
    <location>
        <begin position="256"/>
        <end position="277"/>
    </location>
</feature>
<dbReference type="Proteomes" id="UP001385951">
    <property type="component" value="Unassembled WGS sequence"/>
</dbReference>
<organism evidence="2 3">
    <name type="scientific">Cerrena zonata</name>
    <dbReference type="NCBI Taxonomy" id="2478898"/>
    <lineage>
        <taxon>Eukaryota</taxon>
        <taxon>Fungi</taxon>
        <taxon>Dikarya</taxon>
        <taxon>Basidiomycota</taxon>
        <taxon>Agaricomycotina</taxon>
        <taxon>Agaricomycetes</taxon>
        <taxon>Polyporales</taxon>
        <taxon>Cerrenaceae</taxon>
        <taxon>Cerrena</taxon>
    </lineage>
</organism>
<feature type="transmembrane region" description="Helical" evidence="1">
    <location>
        <begin position="316"/>
        <end position="338"/>
    </location>
</feature>